<dbReference type="InterPro" id="IPR028098">
    <property type="entry name" value="Glyco_trans_4-like_N"/>
</dbReference>
<keyword evidence="2" id="KW-0808">Transferase</keyword>
<dbReference type="PANTHER" id="PTHR45947">
    <property type="entry name" value="SULFOQUINOVOSYL TRANSFERASE SQD2"/>
    <property type="match status" value="1"/>
</dbReference>
<dbReference type="EMBL" id="BAAAPB010000002">
    <property type="protein sequence ID" value="GAA1965524.1"/>
    <property type="molecule type" value="Genomic_DNA"/>
</dbReference>
<comment type="caution">
    <text evidence="4">The sequence shown here is derived from an EMBL/GenBank/DDBJ whole genome shotgun (WGS) entry which is preliminary data.</text>
</comment>
<reference evidence="5" key="1">
    <citation type="journal article" date="2019" name="Int. J. Syst. Evol. Microbiol.">
        <title>The Global Catalogue of Microorganisms (GCM) 10K type strain sequencing project: providing services to taxonomists for standard genome sequencing and annotation.</title>
        <authorList>
            <consortium name="The Broad Institute Genomics Platform"/>
            <consortium name="The Broad Institute Genome Sequencing Center for Infectious Disease"/>
            <person name="Wu L."/>
            <person name="Ma J."/>
        </authorList>
    </citation>
    <scope>NUCLEOTIDE SEQUENCE [LARGE SCALE GENOMIC DNA]</scope>
    <source>
        <strain evidence="5">JCM 15309</strain>
    </source>
</reference>
<dbReference type="InterPro" id="IPR050194">
    <property type="entry name" value="Glycosyltransferase_grp1"/>
</dbReference>
<feature type="domain" description="Glycosyltransferase subfamily 4-like N-terminal" evidence="3">
    <location>
        <begin position="18"/>
        <end position="156"/>
    </location>
</feature>
<evidence type="ECO:0000313" key="5">
    <source>
        <dbReference type="Proteomes" id="UP001500571"/>
    </source>
</evidence>
<sequence length="351" mass="37290">MRIALVTEHWFSRCPASDGTTTTVKAVADRLIDLGHTVRLLAPGPGLTRYRNSRVVRISPLAKPGAQVRDALAEFGPDLVHVTDPGRIGRRALEHADRMGLRTLVVQQSPVARAMEDLWVARVAERAGSVIVTTHWMRAALAGLGVASDVWMPGVDGQAFTPALRDPWLHRVWGRDGRVVVGYAGALARRHDVRDLAQLSGVPGIRVVLIGEGGQRGWLADRLPGAKVVGPLGTGDLAIALASLDVLVHPGRSETCCHVLREAGASGVPVVAPRAGGAAELVRNLESGLLYDATAPAGLAEAVASLAADPRRGYLGARGRELALERDWTTAVDELLGRHRLGHNRSEVTAG</sequence>
<keyword evidence="5" id="KW-1185">Reference proteome</keyword>
<dbReference type="Gene3D" id="3.40.50.2000">
    <property type="entry name" value="Glycogen Phosphorylase B"/>
    <property type="match status" value="2"/>
</dbReference>
<evidence type="ECO:0000256" key="2">
    <source>
        <dbReference type="ARBA" id="ARBA00022679"/>
    </source>
</evidence>
<dbReference type="PANTHER" id="PTHR45947:SF3">
    <property type="entry name" value="SULFOQUINOVOSYL TRANSFERASE SQD2"/>
    <property type="match status" value="1"/>
</dbReference>
<keyword evidence="1" id="KW-0328">Glycosyltransferase</keyword>
<dbReference type="Pfam" id="PF13439">
    <property type="entry name" value="Glyco_transf_4"/>
    <property type="match status" value="1"/>
</dbReference>
<dbReference type="Pfam" id="PF13692">
    <property type="entry name" value="Glyco_trans_1_4"/>
    <property type="match status" value="1"/>
</dbReference>
<gene>
    <name evidence="4" type="ORF">GCM10009798_27300</name>
</gene>
<evidence type="ECO:0000256" key="1">
    <source>
        <dbReference type="ARBA" id="ARBA00022676"/>
    </source>
</evidence>
<dbReference type="SUPFAM" id="SSF53756">
    <property type="entry name" value="UDP-Glycosyltransferase/glycogen phosphorylase"/>
    <property type="match status" value="1"/>
</dbReference>
<evidence type="ECO:0000313" key="4">
    <source>
        <dbReference type="EMBL" id="GAA1965524.1"/>
    </source>
</evidence>
<dbReference type="RefSeq" id="WP_344045548.1">
    <property type="nucleotide sequence ID" value="NZ_BAAAPB010000002.1"/>
</dbReference>
<protein>
    <submittedName>
        <fullName evidence="4">Glycosyltransferase family 1 protein</fullName>
    </submittedName>
</protein>
<dbReference type="Proteomes" id="UP001500571">
    <property type="component" value="Unassembled WGS sequence"/>
</dbReference>
<proteinExistence type="predicted"/>
<name>A0ABP5CKX1_9ACTN</name>
<organism evidence="4 5">
    <name type="scientific">Nocardioides panacihumi</name>
    <dbReference type="NCBI Taxonomy" id="400774"/>
    <lineage>
        <taxon>Bacteria</taxon>
        <taxon>Bacillati</taxon>
        <taxon>Actinomycetota</taxon>
        <taxon>Actinomycetes</taxon>
        <taxon>Propionibacteriales</taxon>
        <taxon>Nocardioidaceae</taxon>
        <taxon>Nocardioides</taxon>
    </lineage>
</organism>
<accession>A0ABP5CKX1</accession>
<evidence type="ECO:0000259" key="3">
    <source>
        <dbReference type="Pfam" id="PF13439"/>
    </source>
</evidence>